<dbReference type="EMBL" id="SDMP01000001">
    <property type="protein sequence ID" value="RYR76480.1"/>
    <property type="molecule type" value="Genomic_DNA"/>
</dbReference>
<dbReference type="Proteomes" id="UP000289738">
    <property type="component" value="Chromosome A01"/>
</dbReference>
<protein>
    <submittedName>
        <fullName evidence="1">Uncharacterized protein</fullName>
    </submittedName>
</protein>
<gene>
    <name evidence="1" type="ORF">Ahy_A01g001071</name>
</gene>
<name>A0A445EM09_ARAHY</name>
<keyword evidence="2" id="KW-1185">Reference proteome</keyword>
<dbReference type="AlphaFoldDB" id="A0A445EM09"/>
<comment type="caution">
    <text evidence="1">The sequence shown here is derived from an EMBL/GenBank/DDBJ whole genome shotgun (WGS) entry which is preliminary data.</text>
</comment>
<dbReference type="PANTHER" id="PTHR31170">
    <property type="entry name" value="BNAC04G53230D PROTEIN"/>
    <property type="match status" value="1"/>
</dbReference>
<evidence type="ECO:0000313" key="2">
    <source>
        <dbReference type="Proteomes" id="UP000289738"/>
    </source>
</evidence>
<organism evidence="1 2">
    <name type="scientific">Arachis hypogaea</name>
    <name type="common">Peanut</name>
    <dbReference type="NCBI Taxonomy" id="3818"/>
    <lineage>
        <taxon>Eukaryota</taxon>
        <taxon>Viridiplantae</taxon>
        <taxon>Streptophyta</taxon>
        <taxon>Embryophyta</taxon>
        <taxon>Tracheophyta</taxon>
        <taxon>Spermatophyta</taxon>
        <taxon>Magnoliopsida</taxon>
        <taxon>eudicotyledons</taxon>
        <taxon>Gunneridae</taxon>
        <taxon>Pentapetalae</taxon>
        <taxon>rosids</taxon>
        <taxon>fabids</taxon>
        <taxon>Fabales</taxon>
        <taxon>Fabaceae</taxon>
        <taxon>Papilionoideae</taxon>
        <taxon>50 kb inversion clade</taxon>
        <taxon>dalbergioids sensu lato</taxon>
        <taxon>Dalbergieae</taxon>
        <taxon>Pterocarpus clade</taxon>
        <taxon>Arachis</taxon>
    </lineage>
</organism>
<sequence>MDMHKRRKNFMETSINKSKELLKSMDHGHVSDITMSEVNKDLVASIKEKLEAITSLKSIFRVPRKLLQANQKVYVPTKVSIGPLHHGNENLKDMQDHKWHYLYTLLSREPNMEASLHECLKALRESEKTARNFYAEELNLTSDEFVEIMLLDGCFIIELLLKYAIKSVRRLADPIFATPRLLYDIRCDLILLENQIPLIILQRLFEIVPIPVKCNHTLPELAIRFFRNMLPGDKECVTMRFGQEGNHLLDLFQQCYLPTYARAQSKKLPTVEDLKYICATKLRKYGIKLMRFTAKSLLDIDFHNGVLEIAPLITHQFTEILFSNLIALEQHQKDVQPFTSYAFLMKNIISDENDAKLVRHLRIVASEKGTEKNVCDLFKGLCEGVEYVAEKFYFAGLHEQITEYNTNRRSWWKKVKSNCLKTCTCT</sequence>
<dbReference type="STRING" id="3818.A0A445EM09"/>
<proteinExistence type="predicted"/>
<accession>A0A445EM09</accession>
<dbReference type="InterPro" id="IPR004158">
    <property type="entry name" value="DUF247_pln"/>
</dbReference>
<dbReference type="OrthoDB" id="1378449at2759"/>
<reference evidence="1 2" key="1">
    <citation type="submission" date="2019-01" db="EMBL/GenBank/DDBJ databases">
        <title>Sequencing of cultivated peanut Arachis hypogaea provides insights into genome evolution and oil improvement.</title>
        <authorList>
            <person name="Chen X."/>
        </authorList>
    </citation>
    <scope>NUCLEOTIDE SEQUENCE [LARGE SCALE GENOMIC DNA]</scope>
    <source>
        <strain evidence="2">cv. Fuhuasheng</strain>
        <tissue evidence="1">Leaves</tissue>
    </source>
</reference>
<dbReference type="Pfam" id="PF03140">
    <property type="entry name" value="DUF247"/>
    <property type="match status" value="1"/>
</dbReference>
<evidence type="ECO:0000313" key="1">
    <source>
        <dbReference type="EMBL" id="RYR76480.1"/>
    </source>
</evidence>
<dbReference type="PANTHER" id="PTHR31170:SF25">
    <property type="entry name" value="BNAA09G04570D PROTEIN"/>
    <property type="match status" value="1"/>
</dbReference>